<evidence type="ECO:0000313" key="1">
    <source>
        <dbReference type="EMBL" id="CAB3231601.1"/>
    </source>
</evidence>
<gene>
    <name evidence="1" type="primary">Cldn1-001</name>
</gene>
<dbReference type="AlphaFoldDB" id="A0A6F9DA38"/>
<dbReference type="EMBL" id="LR783994">
    <property type="protein sequence ID" value="CAB3231601.1"/>
    <property type="molecule type" value="mRNA"/>
</dbReference>
<name>A0A6F9DA38_9ASCI</name>
<organism evidence="1">
    <name type="scientific">Phallusia mammillata</name>
    <dbReference type="NCBI Taxonomy" id="59560"/>
    <lineage>
        <taxon>Eukaryota</taxon>
        <taxon>Metazoa</taxon>
        <taxon>Chordata</taxon>
        <taxon>Tunicata</taxon>
        <taxon>Ascidiacea</taxon>
        <taxon>Phlebobranchia</taxon>
        <taxon>Ascidiidae</taxon>
        <taxon>Phallusia</taxon>
    </lineage>
</organism>
<proteinExistence type="evidence at transcript level"/>
<reference evidence="1" key="1">
    <citation type="submission" date="2020-04" db="EMBL/GenBank/DDBJ databases">
        <authorList>
            <person name="Neveu A P."/>
        </authorList>
    </citation>
    <scope>NUCLEOTIDE SEQUENCE</scope>
    <source>
        <tissue evidence="1">Whole embryo</tissue>
    </source>
</reference>
<protein>
    <submittedName>
        <fullName evidence="1">Claudin-1</fullName>
    </submittedName>
</protein>
<accession>A0A6F9DA38</accession>
<sequence>MESIPCGSDDKHTKKRIRLVGWLPWDSCLACYWLRLYLGMPMTSEFSTNLRLNNVWSEILQLTDTSLARVCSLDGSVVHSLSLPVCLAYALDVAESHMRMDPEVMFTGHRNPLEHGRNMFKMGSP</sequence>